<dbReference type="GO" id="GO:0022857">
    <property type="term" value="F:transmembrane transporter activity"/>
    <property type="evidence" value="ECO:0007669"/>
    <property type="project" value="InterPro"/>
</dbReference>
<reference evidence="10 11" key="1">
    <citation type="submission" date="2019-03" db="EMBL/GenBank/DDBJ databases">
        <title>Genomic Encyclopedia of Type Strains, Phase IV (KMG-IV): sequencing the most valuable type-strain genomes for metagenomic binning, comparative biology and taxonomic classification.</title>
        <authorList>
            <person name="Goeker M."/>
        </authorList>
    </citation>
    <scope>NUCLEOTIDE SEQUENCE [LARGE SCALE GENOMIC DNA]</scope>
    <source>
        <strain evidence="10 11">DSM 45361</strain>
    </source>
</reference>
<evidence type="ECO:0000256" key="2">
    <source>
        <dbReference type="ARBA" id="ARBA00022448"/>
    </source>
</evidence>
<dbReference type="Pfam" id="PF00528">
    <property type="entry name" value="BPD_transp_1"/>
    <property type="match status" value="1"/>
</dbReference>
<dbReference type="CDD" id="cd06261">
    <property type="entry name" value="TM_PBP2"/>
    <property type="match status" value="1"/>
</dbReference>
<sequence length="305" mass="33812">MTTESTDLERRETPEAIVAVPVRHPWRWVAAAVLLVLAAMFVHGLVTNPAWQWDAVWKNFFSKEVLDGLLITIELTVLAMVIGVVLGIIVAVMRLSPNPILAGVAWLYAWFFRGTPVLVQIVFWSYLARLYQYLSLGIPFGPEFVYFDTNSLIPIFLGAVLGLGLNEAAYMSEIVRAGILSVDEGQTEAAEALGMKRGKILRRIVLPQAMRVIIPPTGNETISMLKTTSLVTVIAVSDLFTVTGQIASSNLQQVPMLVLASIWYLIFTSVLSIGQYYIEKRYSRGSLRTSRGNPFANLFGFGRAR</sequence>
<comment type="similarity">
    <text evidence="8">Belongs to the binding-protein-dependent transport system permease family.</text>
</comment>
<keyword evidence="3" id="KW-1003">Cell membrane</keyword>
<evidence type="ECO:0000313" key="10">
    <source>
        <dbReference type="EMBL" id="TDQ05286.1"/>
    </source>
</evidence>
<dbReference type="GO" id="GO:0006865">
    <property type="term" value="P:amino acid transport"/>
    <property type="evidence" value="ECO:0007669"/>
    <property type="project" value="UniProtKB-KW"/>
</dbReference>
<dbReference type="Proteomes" id="UP000295444">
    <property type="component" value="Unassembled WGS sequence"/>
</dbReference>
<dbReference type="PANTHER" id="PTHR30614:SF0">
    <property type="entry name" value="L-CYSTINE TRANSPORT SYSTEM PERMEASE PROTEIN TCYL"/>
    <property type="match status" value="1"/>
</dbReference>
<dbReference type="EMBL" id="SNXZ01000001">
    <property type="protein sequence ID" value="TDQ05286.1"/>
    <property type="molecule type" value="Genomic_DNA"/>
</dbReference>
<gene>
    <name evidence="10" type="ORF">EV186_1011255</name>
</gene>
<evidence type="ECO:0000259" key="9">
    <source>
        <dbReference type="PROSITE" id="PS50928"/>
    </source>
</evidence>
<dbReference type="InterPro" id="IPR043429">
    <property type="entry name" value="ArtM/GltK/GlnP/TcyL/YhdX-like"/>
</dbReference>
<feature type="transmembrane region" description="Helical" evidence="8">
    <location>
        <begin position="28"/>
        <end position="51"/>
    </location>
</feature>
<name>A0A4R6SLG2_LABRH</name>
<evidence type="ECO:0000256" key="5">
    <source>
        <dbReference type="ARBA" id="ARBA00022970"/>
    </source>
</evidence>
<feature type="transmembrane region" description="Helical" evidence="8">
    <location>
        <begin position="71"/>
        <end position="93"/>
    </location>
</feature>
<dbReference type="RefSeq" id="WP_133848062.1">
    <property type="nucleotide sequence ID" value="NZ_SNXZ01000001.1"/>
</dbReference>
<feature type="transmembrane region" description="Helical" evidence="8">
    <location>
        <begin position="230"/>
        <end position="248"/>
    </location>
</feature>
<evidence type="ECO:0000256" key="7">
    <source>
        <dbReference type="ARBA" id="ARBA00023136"/>
    </source>
</evidence>
<protein>
    <submittedName>
        <fullName evidence="10">Amino acid ABC transporter membrane protein (PAAT family)</fullName>
    </submittedName>
</protein>
<dbReference type="PROSITE" id="PS50928">
    <property type="entry name" value="ABC_TM1"/>
    <property type="match status" value="1"/>
</dbReference>
<keyword evidence="4 8" id="KW-0812">Transmembrane</keyword>
<dbReference type="NCBIfam" id="TIGR01726">
    <property type="entry name" value="HEQRo_perm_3TM"/>
    <property type="match status" value="1"/>
</dbReference>
<evidence type="ECO:0000256" key="8">
    <source>
        <dbReference type="RuleBase" id="RU363032"/>
    </source>
</evidence>
<evidence type="ECO:0000256" key="6">
    <source>
        <dbReference type="ARBA" id="ARBA00022989"/>
    </source>
</evidence>
<dbReference type="PANTHER" id="PTHR30614">
    <property type="entry name" value="MEMBRANE COMPONENT OF AMINO ACID ABC TRANSPORTER"/>
    <property type="match status" value="1"/>
</dbReference>
<dbReference type="InterPro" id="IPR010065">
    <property type="entry name" value="AA_ABC_transptr_permease_3TM"/>
</dbReference>
<dbReference type="FunFam" id="1.10.3720.10:FF:000006">
    <property type="entry name" value="Glutamate/aspartate ABC transporter, permease protein GltK"/>
    <property type="match status" value="1"/>
</dbReference>
<dbReference type="InterPro" id="IPR000515">
    <property type="entry name" value="MetI-like"/>
</dbReference>
<accession>A0A4R6SLG2</accession>
<keyword evidence="5" id="KW-0029">Amino-acid transport</keyword>
<keyword evidence="7 8" id="KW-0472">Membrane</keyword>
<feature type="transmembrane region" description="Helical" evidence="8">
    <location>
        <begin position="144"/>
        <end position="166"/>
    </location>
</feature>
<feature type="domain" description="ABC transmembrane type-1" evidence="9">
    <location>
        <begin position="69"/>
        <end position="275"/>
    </location>
</feature>
<comment type="caution">
    <text evidence="10">The sequence shown here is derived from an EMBL/GenBank/DDBJ whole genome shotgun (WGS) entry which is preliminary data.</text>
</comment>
<feature type="transmembrane region" description="Helical" evidence="8">
    <location>
        <begin position="254"/>
        <end position="278"/>
    </location>
</feature>
<dbReference type="GO" id="GO:0043190">
    <property type="term" value="C:ATP-binding cassette (ABC) transporter complex"/>
    <property type="evidence" value="ECO:0007669"/>
    <property type="project" value="InterPro"/>
</dbReference>
<keyword evidence="11" id="KW-1185">Reference proteome</keyword>
<proteinExistence type="inferred from homology"/>
<evidence type="ECO:0000256" key="4">
    <source>
        <dbReference type="ARBA" id="ARBA00022692"/>
    </source>
</evidence>
<evidence type="ECO:0000313" key="11">
    <source>
        <dbReference type="Proteomes" id="UP000295444"/>
    </source>
</evidence>
<dbReference type="OrthoDB" id="92598at2"/>
<dbReference type="Gene3D" id="1.10.3720.10">
    <property type="entry name" value="MetI-like"/>
    <property type="match status" value="1"/>
</dbReference>
<dbReference type="InterPro" id="IPR035906">
    <property type="entry name" value="MetI-like_sf"/>
</dbReference>
<keyword evidence="6 8" id="KW-1133">Transmembrane helix</keyword>
<dbReference type="SUPFAM" id="SSF161098">
    <property type="entry name" value="MetI-like"/>
    <property type="match status" value="1"/>
</dbReference>
<keyword evidence="2 8" id="KW-0813">Transport</keyword>
<dbReference type="AlphaFoldDB" id="A0A4R6SLG2"/>
<organism evidence="10 11">
    <name type="scientific">Labedaea rhizosphaerae</name>
    <dbReference type="NCBI Taxonomy" id="598644"/>
    <lineage>
        <taxon>Bacteria</taxon>
        <taxon>Bacillati</taxon>
        <taxon>Actinomycetota</taxon>
        <taxon>Actinomycetes</taxon>
        <taxon>Pseudonocardiales</taxon>
        <taxon>Pseudonocardiaceae</taxon>
        <taxon>Labedaea</taxon>
    </lineage>
</organism>
<evidence type="ECO:0000256" key="3">
    <source>
        <dbReference type="ARBA" id="ARBA00022475"/>
    </source>
</evidence>
<feature type="transmembrane region" description="Helical" evidence="8">
    <location>
        <begin position="100"/>
        <end position="124"/>
    </location>
</feature>
<comment type="subcellular location">
    <subcellularLocation>
        <location evidence="1 8">Cell membrane</location>
        <topology evidence="1 8">Multi-pass membrane protein</topology>
    </subcellularLocation>
</comment>
<evidence type="ECO:0000256" key="1">
    <source>
        <dbReference type="ARBA" id="ARBA00004651"/>
    </source>
</evidence>